<protein>
    <submittedName>
        <fullName evidence="1">Uncharacterized protein</fullName>
    </submittedName>
</protein>
<keyword evidence="2" id="KW-1185">Reference proteome</keyword>
<dbReference type="AlphaFoldDB" id="A0AAV4NFZ4"/>
<evidence type="ECO:0000313" key="2">
    <source>
        <dbReference type="Proteomes" id="UP001054945"/>
    </source>
</evidence>
<accession>A0AAV4NFZ4</accession>
<reference evidence="1 2" key="1">
    <citation type="submission" date="2021-06" db="EMBL/GenBank/DDBJ databases">
        <title>Caerostris extrusa draft genome.</title>
        <authorList>
            <person name="Kono N."/>
            <person name="Arakawa K."/>
        </authorList>
    </citation>
    <scope>NUCLEOTIDE SEQUENCE [LARGE SCALE GENOMIC DNA]</scope>
</reference>
<dbReference type="Proteomes" id="UP001054945">
    <property type="component" value="Unassembled WGS sequence"/>
</dbReference>
<evidence type="ECO:0000313" key="1">
    <source>
        <dbReference type="EMBL" id="GIX82773.1"/>
    </source>
</evidence>
<dbReference type="EMBL" id="BPLR01003268">
    <property type="protein sequence ID" value="GIX82773.1"/>
    <property type="molecule type" value="Genomic_DNA"/>
</dbReference>
<proteinExistence type="predicted"/>
<sequence>MINLYDGMSLYCVGGEEDSVKRQIPPFENAQNTQYARTTETYYGYRYLGVDSKNHQGLLLKSFVTLCCAGKAKRAIIALMSLYTGVVRNRHLSLSSATAAVTAAEVDDMWQDIESVLLDESGAPESRAQMYFCNSEANSLTYTKSTPHSK</sequence>
<organism evidence="1 2">
    <name type="scientific">Caerostris extrusa</name>
    <name type="common">Bark spider</name>
    <name type="synonym">Caerostris bankana</name>
    <dbReference type="NCBI Taxonomy" id="172846"/>
    <lineage>
        <taxon>Eukaryota</taxon>
        <taxon>Metazoa</taxon>
        <taxon>Ecdysozoa</taxon>
        <taxon>Arthropoda</taxon>
        <taxon>Chelicerata</taxon>
        <taxon>Arachnida</taxon>
        <taxon>Araneae</taxon>
        <taxon>Araneomorphae</taxon>
        <taxon>Entelegynae</taxon>
        <taxon>Araneoidea</taxon>
        <taxon>Araneidae</taxon>
        <taxon>Caerostris</taxon>
    </lineage>
</organism>
<comment type="caution">
    <text evidence="1">The sequence shown here is derived from an EMBL/GenBank/DDBJ whole genome shotgun (WGS) entry which is preliminary data.</text>
</comment>
<gene>
    <name evidence="1" type="ORF">CEXT_157321</name>
</gene>
<name>A0AAV4NFZ4_CAEEX</name>